<keyword evidence="9" id="KW-0325">Glycoprotein</keyword>
<reference evidence="16 17" key="1">
    <citation type="submission" date="2024-12" db="EMBL/GenBank/DDBJ databases">
        <title>The unique morphological basis and parallel evolutionary history of personate flowers in Penstemon.</title>
        <authorList>
            <person name="Depatie T.H."/>
            <person name="Wessinger C.A."/>
        </authorList>
    </citation>
    <scope>NUCLEOTIDE SEQUENCE [LARGE SCALE GENOMIC DNA]</scope>
    <source>
        <strain evidence="16">WTNN_2</strain>
        <tissue evidence="16">Leaf</tissue>
    </source>
</reference>
<dbReference type="Pfam" id="PF07983">
    <property type="entry name" value="X8"/>
    <property type="match status" value="1"/>
</dbReference>
<feature type="domain" description="Cupin type-1" evidence="15">
    <location>
        <begin position="135"/>
        <end position="282"/>
    </location>
</feature>
<feature type="binding site" evidence="12">
    <location>
        <position position="183"/>
    </location>
    <ligand>
        <name>Mn(2+)</name>
        <dbReference type="ChEBI" id="CHEBI:29035"/>
    </ligand>
</feature>
<feature type="chain" id="PRO_5044534365" description="Germin-like protein" evidence="13">
    <location>
        <begin position="24"/>
        <end position="292"/>
    </location>
</feature>
<feature type="binding site" evidence="11">
    <location>
        <position position="180"/>
    </location>
    <ligand>
        <name>oxalate</name>
        <dbReference type="ChEBI" id="CHEBI:30623"/>
    </ligand>
</feature>
<feature type="binding site" evidence="12">
    <location>
        <position position="185"/>
    </location>
    <ligand>
        <name>Mn(2+)</name>
        <dbReference type="ChEBI" id="CHEBI:29035"/>
    </ligand>
</feature>
<keyword evidence="17" id="KW-1185">Reference proteome</keyword>
<dbReference type="PANTHER" id="PTHR31238">
    <property type="entry name" value="GERMIN-LIKE PROTEIN SUBFAMILY 3 MEMBER 3"/>
    <property type="match status" value="1"/>
</dbReference>
<evidence type="ECO:0000313" key="17">
    <source>
        <dbReference type="Proteomes" id="UP001634393"/>
    </source>
</evidence>
<keyword evidence="8 13" id="KW-0732">Signal</keyword>
<evidence type="ECO:0000256" key="9">
    <source>
        <dbReference type="ARBA" id="ARBA00023180"/>
    </source>
</evidence>
<name>A0ABD3SWJ0_9LAMI</name>
<dbReference type="EMBL" id="JBJXBP010000005">
    <property type="protein sequence ID" value="KAL3828583.1"/>
    <property type="molecule type" value="Genomic_DNA"/>
</dbReference>
<sequence>MAARQNAFSCFFLLVLCVSACKGKDWCLTNFDTPPRIMQYYIDTYCGSSVDCGPIQYRGPCFFPDTLRGHSSWVANEYYRKFGSCPQEIGELIGVDPSISLSSSWIVRASDPDILSDFIVPPNSTVPDGNFFTFTGMRGILGSTIPNFKVTKASKAEFPSLDGQSVSLAILQYPSGGSVNPLHIHPRASELLFVLEGSLEVGFVDTTGKLFTQTLQLGDMFVFPKGLVHYQYNADLKQPATAVSAFGSASAGTVSLPTTLFATNVDDVVLARSFKTDVGTIQKLKGGFGSIK</sequence>
<feature type="binding site" evidence="11">
    <location>
        <position position="185"/>
    </location>
    <ligand>
        <name>oxalate</name>
        <dbReference type="ChEBI" id="CHEBI:30623"/>
    </ligand>
</feature>
<evidence type="ECO:0000256" key="2">
    <source>
        <dbReference type="ARBA" id="ARBA00004271"/>
    </source>
</evidence>
<evidence type="ECO:0000256" key="3">
    <source>
        <dbReference type="ARBA" id="ARBA00007456"/>
    </source>
</evidence>
<dbReference type="AlphaFoldDB" id="A0ABD3SWJ0"/>
<dbReference type="GO" id="GO:0048046">
    <property type="term" value="C:apoplast"/>
    <property type="evidence" value="ECO:0007669"/>
    <property type="project" value="UniProtKB-SubCell"/>
</dbReference>
<keyword evidence="6 13" id="KW-0964">Secreted</keyword>
<dbReference type="SMART" id="SM00835">
    <property type="entry name" value="Cupin_1"/>
    <property type="match status" value="1"/>
</dbReference>
<proteinExistence type="inferred from homology"/>
<keyword evidence="5 13" id="KW-0052">Apoplast</keyword>
<evidence type="ECO:0000256" key="8">
    <source>
        <dbReference type="ARBA" id="ARBA00022729"/>
    </source>
</evidence>
<dbReference type="Proteomes" id="UP001634393">
    <property type="component" value="Unassembled WGS sequence"/>
</dbReference>
<evidence type="ECO:0000256" key="6">
    <source>
        <dbReference type="ARBA" id="ARBA00022525"/>
    </source>
</evidence>
<evidence type="ECO:0000256" key="11">
    <source>
        <dbReference type="PIRSR" id="PIRSR601929-1"/>
    </source>
</evidence>
<comment type="subunit">
    <text evidence="4">Oligomer (believed to be a pentamer but probably hexamer).</text>
</comment>
<comment type="function">
    <text evidence="1">May play a role in plant defense. Probably has no oxalate oxidase activity even if the active site is conserved.</text>
</comment>
<evidence type="ECO:0000256" key="4">
    <source>
        <dbReference type="ARBA" id="ARBA00011268"/>
    </source>
</evidence>
<dbReference type="Gene3D" id="2.60.120.10">
    <property type="entry name" value="Jelly Rolls"/>
    <property type="match status" value="1"/>
</dbReference>
<evidence type="ECO:0000256" key="5">
    <source>
        <dbReference type="ARBA" id="ARBA00022523"/>
    </source>
</evidence>
<evidence type="ECO:0000256" key="13">
    <source>
        <dbReference type="RuleBase" id="RU366015"/>
    </source>
</evidence>
<gene>
    <name evidence="16" type="ORF">ACJIZ3_017385</name>
</gene>
<dbReference type="Pfam" id="PF00190">
    <property type="entry name" value="Cupin_1"/>
    <property type="match status" value="1"/>
</dbReference>
<dbReference type="InterPro" id="IPR001929">
    <property type="entry name" value="Germin"/>
</dbReference>
<feature type="binding site" evidence="12">
    <location>
        <position position="229"/>
    </location>
    <ligand>
        <name>Mn(2+)</name>
        <dbReference type="ChEBI" id="CHEBI:29035"/>
    </ligand>
</feature>
<feature type="signal peptide" evidence="13">
    <location>
        <begin position="1"/>
        <end position="23"/>
    </location>
</feature>
<evidence type="ECO:0000259" key="14">
    <source>
        <dbReference type="SMART" id="SM00768"/>
    </source>
</evidence>
<protein>
    <recommendedName>
        <fullName evidence="13">Germin-like protein</fullName>
    </recommendedName>
</protein>
<feature type="binding site" evidence="11">
    <location>
        <position position="190"/>
    </location>
    <ligand>
        <name>oxalate</name>
        <dbReference type="ChEBI" id="CHEBI:30623"/>
    </ligand>
</feature>
<evidence type="ECO:0000256" key="1">
    <source>
        <dbReference type="ARBA" id="ARBA00003629"/>
    </source>
</evidence>
<keyword evidence="10 11" id="KW-0464">Manganese</keyword>
<accession>A0ABD3SWJ0</accession>
<evidence type="ECO:0000259" key="15">
    <source>
        <dbReference type="SMART" id="SM00835"/>
    </source>
</evidence>
<feature type="binding site" evidence="12">
    <location>
        <position position="190"/>
    </location>
    <ligand>
        <name>Mn(2+)</name>
        <dbReference type="ChEBI" id="CHEBI:29035"/>
    </ligand>
</feature>
<feature type="domain" description="X8" evidence="14">
    <location>
        <begin position="25"/>
        <end position="103"/>
    </location>
</feature>
<comment type="subcellular location">
    <subcellularLocation>
        <location evidence="2 13">Secreted</location>
        <location evidence="2 13">Extracellular space</location>
        <location evidence="2 13">Apoplast</location>
    </subcellularLocation>
</comment>
<comment type="caution">
    <text evidence="16">The sequence shown here is derived from an EMBL/GenBank/DDBJ whole genome shotgun (WGS) entry which is preliminary data.</text>
</comment>
<evidence type="ECO:0000256" key="7">
    <source>
        <dbReference type="ARBA" id="ARBA00022723"/>
    </source>
</evidence>
<dbReference type="InterPro" id="IPR012946">
    <property type="entry name" value="X8"/>
</dbReference>
<evidence type="ECO:0000256" key="10">
    <source>
        <dbReference type="ARBA" id="ARBA00023211"/>
    </source>
</evidence>
<evidence type="ECO:0000313" key="16">
    <source>
        <dbReference type="EMBL" id="KAL3828583.1"/>
    </source>
</evidence>
<keyword evidence="7 11" id="KW-0479">Metal-binding</keyword>
<comment type="similarity">
    <text evidence="3 13">Belongs to the germin family.</text>
</comment>
<dbReference type="SMART" id="SM00768">
    <property type="entry name" value="X8"/>
    <property type="match status" value="1"/>
</dbReference>
<organism evidence="16 17">
    <name type="scientific">Penstemon smallii</name>
    <dbReference type="NCBI Taxonomy" id="265156"/>
    <lineage>
        <taxon>Eukaryota</taxon>
        <taxon>Viridiplantae</taxon>
        <taxon>Streptophyta</taxon>
        <taxon>Embryophyta</taxon>
        <taxon>Tracheophyta</taxon>
        <taxon>Spermatophyta</taxon>
        <taxon>Magnoliopsida</taxon>
        <taxon>eudicotyledons</taxon>
        <taxon>Gunneridae</taxon>
        <taxon>Pentapetalae</taxon>
        <taxon>asterids</taxon>
        <taxon>lamiids</taxon>
        <taxon>Lamiales</taxon>
        <taxon>Plantaginaceae</taxon>
        <taxon>Cheloneae</taxon>
        <taxon>Penstemon</taxon>
    </lineage>
</organism>
<dbReference type="InterPro" id="IPR006045">
    <property type="entry name" value="Cupin_1"/>
</dbReference>
<dbReference type="GO" id="GO:0030145">
    <property type="term" value="F:manganese ion binding"/>
    <property type="evidence" value="ECO:0007669"/>
    <property type="project" value="UniProtKB-UniRule"/>
</dbReference>
<evidence type="ECO:0000256" key="12">
    <source>
        <dbReference type="PIRSR" id="PIRSR601929-2"/>
    </source>
</evidence>
<dbReference type="FunFam" id="2.60.120.10:FF:000098">
    <property type="entry name" value="Germin-like protein 9-3"/>
    <property type="match status" value="1"/>
</dbReference>
<dbReference type="PRINTS" id="PR00325">
    <property type="entry name" value="GERMIN"/>
</dbReference>
<dbReference type="SUPFAM" id="SSF51182">
    <property type="entry name" value="RmlC-like cupins"/>
    <property type="match status" value="1"/>
</dbReference>
<dbReference type="InterPro" id="IPR014710">
    <property type="entry name" value="RmlC-like_jellyroll"/>
</dbReference>
<dbReference type="InterPro" id="IPR011051">
    <property type="entry name" value="RmlC_Cupin_sf"/>
</dbReference>
<dbReference type="CDD" id="cd02241">
    <property type="entry name" value="cupin_OxOx"/>
    <property type="match status" value="1"/>
</dbReference>